<accession>A0A1C2J6D1</accession>
<reference evidence="2 3" key="1">
    <citation type="journal article" date="2016" name="Int. J. Mol. Sci.">
        <title>Comparative genomics of the extreme acidophile Acidithiobacillus thiooxidans reveals intraspecific divergence and niche adaptation.</title>
        <authorList>
            <person name="Zhang X."/>
            <person name="Feng X."/>
            <person name="Tao J."/>
            <person name="Ma L."/>
            <person name="Xiao Y."/>
            <person name="Liang Y."/>
            <person name="Liu X."/>
            <person name="Yin H."/>
        </authorList>
    </citation>
    <scope>NUCLEOTIDE SEQUENCE [LARGE SCALE GENOMIC DNA]</scope>
    <source>
        <strain evidence="2 3">A02</strain>
    </source>
</reference>
<gene>
    <name evidence="2" type="ORF">A6P07_16590</name>
</gene>
<dbReference type="Gene3D" id="2.10.109.10">
    <property type="entry name" value="Umud Fragment, subunit A"/>
    <property type="match status" value="1"/>
</dbReference>
<dbReference type="Pfam" id="PF10502">
    <property type="entry name" value="Peptidase_S26"/>
    <property type="match status" value="1"/>
</dbReference>
<dbReference type="EMBL" id="LWSA01000247">
    <property type="protein sequence ID" value="OCX69433.1"/>
    <property type="molecule type" value="Genomic_DNA"/>
</dbReference>
<dbReference type="RefSeq" id="WP_024892379.1">
    <property type="nucleotide sequence ID" value="NZ_LWSB01000129.1"/>
</dbReference>
<proteinExistence type="predicted"/>
<evidence type="ECO:0000313" key="2">
    <source>
        <dbReference type="EMBL" id="OCX69433.1"/>
    </source>
</evidence>
<sequence>MRKLTWRGSALLIGGLALGGIGLAHLPFRPIFNITPSEPYGLYDVTLFHQAAPPKLQLGEMVLFHYIAPQWAIGRYDPTGSQFLKRVGAVPGEFLFTRKLQQWVCPADTFGKACRVLGRMMLRDPKGRPMHWPVWNGYRIPPGQYYMQSTLVPISYDSRYYGLISNYQLIGHLHPLLTFGH</sequence>
<dbReference type="InterPro" id="IPR036286">
    <property type="entry name" value="LexA/Signal_pep-like_sf"/>
</dbReference>
<evidence type="ECO:0000259" key="1">
    <source>
        <dbReference type="Pfam" id="PF10502"/>
    </source>
</evidence>
<comment type="caution">
    <text evidence="2">The sequence shown here is derived from an EMBL/GenBank/DDBJ whole genome shotgun (WGS) entry which is preliminary data.</text>
</comment>
<feature type="domain" description="Peptidase S26" evidence="1">
    <location>
        <begin position="38"/>
        <end position="173"/>
    </location>
</feature>
<dbReference type="Proteomes" id="UP000094893">
    <property type="component" value="Unassembled WGS sequence"/>
</dbReference>
<evidence type="ECO:0000313" key="3">
    <source>
        <dbReference type="Proteomes" id="UP000094893"/>
    </source>
</evidence>
<dbReference type="SUPFAM" id="SSF51306">
    <property type="entry name" value="LexA/Signal peptidase"/>
    <property type="match status" value="1"/>
</dbReference>
<dbReference type="GO" id="GO:0004252">
    <property type="term" value="F:serine-type endopeptidase activity"/>
    <property type="evidence" value="ECO:0007669"/>
    <property type="project" value="InterPro"/>
</dbReference>
<name>A0A1C2J6D1_ACITH</name>
<dbReference type="GO" id="GO:0006465">
    <property type="term" value="P:signal peptide processing"/>
    <property type="evidence" value="ECO:0007669"/>
    <property type="project" value="InterPro"/>
</dbReference>
<organism evidence="2 3">
    <name type="scientific">Acidithiobacillus thiooxidans</name>
    <name type="common">Thiobacillus thiooxidans</name>
    <dbReference type="NCBI Taxonomy" id="930"/>
    <lineage>
        <taxon>Bacteria</taxon>
        <taxon>Pseudomonadati</taxon>
        <taxon>Pseudomonadota</taxon>
        <taxon>Acidithiobacillia</taxon>
        <taxon>Acidithiobacillales</taxon>
        <taxon>Acidithiobacillaceae</taxon>
        <taxon>Acidithiobacillus</taxon>
    </lineage>
</organism>
<dbReference type="AlphaFoldDB" id="A0A1C2J6D1"/>
<dbReference type="InterPro" id="IPR019533">
    <property type="entry name" value="Peptidase_S26"/>
</dbReference>
<protein>
    <recommendedName>
        <fullName evidence="1">Peptidase S26 domain-containing protein</fullName>
    </recommendedName>
</protein>